<dbReference type="EMBL" id="JBHUEA010000016">
    <property type="protein sequence ID" value="MFD1722085.1"/>
    <property type="molecule type" value="Genomic_DNA"/>
</dbReference>
<dbReference type="InterPro" id="IPR020045">
    <property type="entry name" value="DNA_polI_H3TH"/>
</dbReference>
<dbReference type="SUPFAM" id="SSF47807">
    <property type="entry name" value="5' to 3' exonuclease, C-terminal subdomain"/>
    <property type="match status" value="1"/>
</dbReference>
<feature type="domain" description="5'-3' exonuclease" evidence="7">
    <location>
        <begin position="1"/>
        <end position="269"/>
    </location>
</feature>
<evidence type="ECO:0000256" key="5">
    <source>
        <dbReference type="ARBA" id="ARBA00049957"/>
    </source>
</evidence>
<comment type="function">
    <text evidence="5">5'-3' exonuclease acting preferentially on double-stranded DNA.</text>
</comment>
<dbReference type="SMART" id="SM00279">
    <property type="entry name" value="HhH2"/>
    <property type="match status" value="1"/>
</dbReference>
<dbReference type="Pfam" id="PF02739">
    <property type="entry name" value="5_3_exonuc_N"/>
    <property type="match status" value="1"/>
</dbReference>
<dbReference type="GO" id="GO:0004527">
    <property type="term" value="F:exonuclease activity"/>
    <property type="evidence" value="ECO:0007669"/>
    <property type="project" value="UniProtKB-KW"/>
</dbReference>
<evidence type="ECO:0000256" key="1">
    <source>
        <dbReference type="ARBA" id="ARBA00022722"/>
    </source>
</evidence>
<dbReference type="InterPro" id="IPR008918">
    <property type="entry name" value="HhH2"/>
</dbReference>
<dbReference type="InterPro" id="IPR036279">
    <property type="entry name" value="5-3_exonuclease_C_sf"/>
</dbReference>
<keyword evidence="2" id="KW-0378">Hydrolase</keyword>
<sequence length="297" mass="31462">MLLDTAALYFRAFHGLPETITAPDGTPVNAVRGLLDIVARLVDEYAPTDLVACWDDAWRPSWRVALLPSYKAQRLDDEEAGTETVPEALTAQIPVIREALDALGVPVVGADDHEADDVIGTLAARASTPVDVVTSDRDLLQVVDDARGVRVISTAKGMRALEVVTDEVLQQRYGVTAAQYADFATLRGDPSDGLPGVAGIGAKTAASLLQRLGDLAGVLDAAHRGGSGLSAGQAQRLRDGADYVRRALPVVEVVRDLDLPAVDTAIRLTDERRAAAEDLAARLDLGRSMARALEALA</sequence>
<dbReference type="RefSeq" id="WP_377934964.1">
    <property type="nucleotide sequence ID" value="NZ_JBHUEA010000016.1"/>
</dbReference>
<dbReference type="InterPro" id="IPR002421">
    <property type="entry name" value="5-3_exonuclease"/>
</dbReference>
<keyword evidence="9" id="KW-1185">Reference proteome</keyword>
<reference evidence="9" key="1">
    <citation type="journal article" date="2019" name="Int. J. Syst. Evol. Microbiol.">
        <title>The Global Catalogue of Microorganisms (GCM) 10K type strain sequencing project: providing services to taxonomists for standard genome sequencing and annotation.</title>
        <authorList>
            <consortium name="The Broad Institute Genomics Platform"/>
            <consortium name="The Broad Institute Genome Sequencing Center for Infectious Disease"/>
            <person name="Wu L."/>
            <person name="Ma J."/>
        </authorList>
    </citation>
    <scope>NUCLEOTIDE SEQUENCE [LARGE SCALE GENOMIC DNA]</scope>
    <source>
        <strain evidence="9">CGMCC 1.12471</strain>
    </source>
</reference>
<keyword evidence="4" id="KW-0238">DNA-binding</keyword>
<evidence type="ECO:0000256" key="3">
    <source>
        <dbReference type="ARBA" id="ARBA00022839"/>
    </source>
</evidence>
<dbReference type="PANTHER" id="PTHR42646">
    <property type="entry name" value="FLAP ENDONUCLEASE XNI"/>
    <property type="match status" value="1"/>
</dbReference>
<dbReference type="PANTHER" id="PTHR42646:SF2">
    <property type="entry name" value="5'-3' EXONUCLEASE FAMILY PROTEIN"/>
    <property type="match status" value="1"/>
</dbReference>
<comment type="caution">
    <text evidence="8">The sequence shown here is derived from an EMBL/GenBank/DDBJ whole genome shotgun (WGS) entry which is preliminary data.</text>
</comment>
<dbReference type="InterPro" id="IPR029060">
    <property type="entry name" value="PIN-like_dom_sf"/>
</dbReference>
<evidence type="ECO:0000256" key="2">
    <source>
        <dbReference type="ARBA" id="ARBA00022801"/>
    </source>
</evidence>
<dbReference type="Proteomes" id="UP001597347">
    <property type="component" value="Unassembled WGS sequence"/>
</dbReference>
<proteinExistence type="predicted"/>
<dbReference type="Gene3D" id="1.10.150.20">
    <property type="entry name" value="5' to 3' exonuclease, C-terminal subdomain"/>
    <property type="match status" value="1"/>
</dbReference>
<dbReference type="SMART" id="SM00475">
    <property type="entry name" value="53EXOc"/>
    <property type="match status" value="1"/>
</dbReference>
<dbReference type="CDD" id="cd09859">
    <property type="entry name" value="PIN_53EXO"/>
    <property type="match status" value="1"/>
</dbReference>
<evidence type="ECO:0000313" key="8">
    <source>
        <dbReference type="EMBL" id="MFD1722085.1"/>
    </source>
</evidence>
<evidence type="ECO:0000313" key="9">
    <source>
        <dbReference type="Proteomes" id="UP001597347"/>
    </source>
</evidence>
<dbReference type="InterPro" id="IPR020046">
    <property type="entry name" value="5-3_exonucl_a-hlix_arch_N"/>
</dbReference>
<protein>
    <recommendedName>
        <fullName evidence="6">5'-3' exonuclease</fullName>
    </recommendedName>
</protein>
<keyword evidence="3 8" id="KW-0269">Exonuclease</keyword>
<dbReference type="SUPFAM" id="SSF88723">
    <property type="entry name" value="PIN domain-like"/>
    <property type="match status" value="1"/>
</dbReference>
<evidence type="ECO:0000256" key="4">
    <source>
        <dbReference type="ARBA" id="ARBA00023125"/>
    </source>
</evidence>
<evidence type="ECO:0000256" key="6">
    <source>
        <dbReference type="ARBA" id="ARBA00050026"/>
    </source>
</evidence>
<organism evidence="8 9">
    <name type="scientific">Amnibacterium endophyticum</name>
    <dbReference type="NCBI Taxonomy" id="2109337"/>
    <lineage>
        <taxon>Bacteria</taxon>
        <taxon>Bacillati</taxon>
        <taxon>Actinomycetota</taxon>
        <taxon>Actinomycetes</taxon>
        <taxon>Micrococcales</taxon>
        <taxon>Microbacteriaceae</taxon>
        <taxon>Amnibacterium</taxon>
    </lineage>
</organism>
<keyword evidence="1" id="KW-0540">Nuclease</keyword>
<evidence type="ECO:0000259" key="7">
    <source>
        <dbReference type="SMART" id="SM00475"/>
    </source>
</evidence>
<gene>
    <name evidence="8" type="ORF">ACFSBI_11040</name>
</gene>
<dbReference type="Gene3D" id="3.40.50.1010">
    <property type="entry name" value="5'-nuclease"/>
    <property type="match status" value="1"/>
</dbReference>
<dbReference type="Pfam" id="PF01367">
    <property type="entry name" value="5_3_exonuc"/>
    <property type="match status" value="1"/>
</dbReference>
<name>A0ABW4LEY4_9MICO</name>
<accession>A0ABW4LEY4</accession>
<dbReference type="CDD" id="cd09898">
    <property type="entry name" value="H3TH_53EXO"/>
    <property type="match status" value="1"/>
</dbReference>
<dbReference type="InterPro" id="IPR038969">
    <property type="entry name" value="FEN"/>
</dbReference>